<evidence type="ECO:0000256" key="5">
    <source>
        <dbReference type="ARBA" id="ARBA00023125"/>
    </source>
</evidence>
<keyword evidence="2 8" id="KW-0863">Zinc-finger</keyword>
<evidence type="ECO:0000256" key="9">
    <source>
        <dbReference type="RuleBase" id="RU369094"/>
    </source>
</evidence>
<dbReference type="PANTHER" id="PTHR31992">
    <property type="entry name" value="DOF ZINC FINGER PROTEIN DOF1.4-RELATED"/>
    <property type="match status" value="1"/>
</dbReference>
<evidence type="ECO:0000256" key="4">
    <source>
        <dbReference type="ARBA" id="ARBA00023015"/>
    </source>
</evidence>
<dbReference type="GO" id="GO:0005634">
    <property type="term" value="C:nucleus"/>
    <property type="evidence" value="ECO:0007669"/>
    <property type="project" value="UniProtKB-SubCell"/>
</dbReference>
<evidence type="ECO:0000256" key="1">
    <source>
        <dbReference type="ARBA" id="ARBA00022723"/>
    </source>
</evidence>
<organism evidence="12 13">
    <name type="scientific">Mikania micrantha</name>
    <name type="common">bitter vine</name>
    <dbReference type="NCBI Taxonomy" id="192012"/>
    <lineage>
        <taxon>Eukaryota</taxon>
        <taxon>Viridiplantae</taxon>
        <taxon>Streptophyta</taxon>
        <taxon>Embryophyta</taxon>
        <taxon>Tracheophyta</taxon>
        <taxon>Spermatophyta</taxon>
        <taxon>Magnoliopsida</taxon>
        <taxon>eudicotyledons</taxon>
        <taxon>Gunneridae</taxon>
        <taxon>Pentapetalae</taxon>
        <taxon>asterids</taxon>
        <taxon>campanulids</taxon>
        <taxon>Asterales</taxon>
        <taxon>Asteraceae</taxon>
        <taxon>Asteroideae</taxon>
        <taxon>Heliantheae alliance</taxon>
        <taxon>Eupatorieae</taxon>
        <taxon>Mikania</taxon>
    </lineage>
</organism>
<feature type="compositionally biased region" description="Polar residues" evidence="10">
    <location>
        <begin position="83"/>
        <end position="107"/>
    </location>
</feature>
<evidence type="ECO:0000313" key="12">
    <source>
        <dbReference type="EMBL" id="KAD1774773.1"/>
    </source>
</evidence>
<evidence type="ECO:0000256" key="10">
    <source>
        <dbReference type="SAM" id="MobiDB-lite"/>
    </source>
</evidence>
<comment type="subcellular location">
    <subcellularLocation>
        <location evidence="8 9">Nucleus</location>
    </subcellularLocation>
</comment>
<gene>
    <name evidence="12" type="ORF">E3N88_42314</name>
</gene>
<proteinExistence type="predicted"/>
<comment type="caution">
    <text evidence="12">The sequence shown here is derived from an EMBL/GenBank/DDBJ whole genome shotgun (WGS) entry which is preliminary data.</text>
</comment>
<keyword evidence="7 8" id="KW-0539">Nucleus</keyword>
<dbReference type="GO" id="GO:0003677">
    <property type="term" value="F:DNA binding"/>
    <property type="evidence" value="ECO:0007669"/>
    <property type="project" value="UniProtKB-UniRule"/>
</dbReference>
<keyword evidence="5 8" id="KW-0238">DNA-binding</keyword>
<dbReference type="AlphaFoldDB" id="A0A5N6LI88"/>
<dbReference type="PROSITE" id="PS01361">
    <property type="entry name" value="ZF_DOF_1"/>
    <property type="match status" value="1"/>
</dbReference>
<dbReference type="Pfam" id="PF02701">
    <property type="entry name" value="Zn_ribbon_Dof"/>
    <property type="match status" value="1"/>
</dbReference>
<protein>
    <recommendedName>
        <fullName evidence="9">Dof zinc finger protein</fullName>
    </recommendedName>
</protein>
<dbReference type="Proteomes" id="UP000326396">
    <property type="component" value="Unassembled WGS sequence"/>
</dbReference>
<feature type="domain" description="Dof-type" evidence="11">
    <location>
        <begin position="20"/>
        <end position="74"/>
    </location>
</feature>
<dbReference type="GO" id="GO:0008270">
    <property type="term" value="F:zinc ion binding"/>
    <property type="evidence" value="ECO:0007669"/>
    <property type="project" value="UniProtKB-KW"/>
</dbReference>
<keyword evidence="3 9" id="KW-0862">Zinc</keyword>
<evidence type="ECO:0000256" key="7">
    <source>
        <dbReference type="ARBA" id="ARBA00023242"/>
    </source>
</evidence>
<feature type="region of interest" description="Disordered" evidence="10">
    <location>
        <begin position="60"/>
        <end position="146"/>
    </location>
</feature>
<evidence type="ECO:0000259" key="11">
    <source>
        <dbReference type="PROSITE" id="PS50884"/>
    </source>
</evidence>
<sequence length="146" mass="16432">MMNMNMNPNTNLEFPEHEHLTCPRCDSNNTKFCYYNNYNLLQPRHYCKNCRRYWTKGGTLRRIPIGGSTRKTTKRASTSTKRPATSSTLTAPPQPQLNPESSANFSFDDNRCTSGGEGREGSSGGDGGRNGWPHLPIFRSGFNYDS</sequence>
<keyword evidence="4 9" id="KW-0805">Transcription regulation</keyword>
<keyword evidence="1 9" id="KW-0479">Metal-binding</keyword>
<dbReference type="InterPro" id="IPR045174">
    <property type="entry name" value="Dof"/>
</dbReference>
<keyword evidence="6 9" id="KW-0804">Transcription</keyword>
<reference evidence="12 13" key="1">
    <citation type="submission" date="2019-05" db="EMBL/GenBank/DDBJ databases">
        <title>Mikania micrantha, genome provides insights into the molecular mechanism of rapid growth.</title>
        <authorList>
            <person name="Liu B."/>
        </authorList>
    </citation>
    <scope>NUCLEOTIDE SEQUENCE [LARGE SCALE GENOMIC DNA]</scope>
    <source>
        <strain evidence="12">NLD-2019</strain>
        <tissue evidence="12">Leaf</tissue>
    </source>
</reference>
<evidence type="ECO:0000256" key="8">
    <source>
        <dbReference type="PROSITE-ProRule" id="PRU00071"/>
    </source>
</evidence>
<dbReference type="EMBL" id="SZYD01000493">
    <property type="protein sequence ID" value="KAD1774773.1"/>
    <property type="molecule type" value="Genomic_DNA"/>
</dbReference>
<dbReference type="PANTHER" id="PTHR31992:SF62">
    <property type="entry name" value="DOF ZINC FINGER PROTEIN DOF3.1"/>
    <property type="match status" value="1"/>
</dbReference>
<evidence type="ECO:0000256" key="3">
    <source>
        <dbReference type="ARBA" id="ARBA00022833"/>
    </source>
</evidence>
<evidence type="ECO:0000256" key="6">
    <source>
        <dbReference type="ARBA" id="ARBA00023163"/>
    </source>
</evidence>
<keyword evidence="13" id="KW-1185">Reference proteome</keyword>
<evidence type="ECO:0000313" key="13">
    <source>
        <dbReference type="Proteomes" id="UP000326396"/>
    </source>
</evidence>
<evidence type="ECO:0000256" key="2">
    <source>
        <dbReference type="ARBA" id="ARBA00022771"/>
    </source>
</evidence>
<dbReference type="OrthoDB" id="1927254at2759"/>
<comment type="function">
    <text evidence="9">Transcription factor that binds specifically to a 5'-AA[AG]G-3' consensus core sequence.</text>
</comment>
<dbReference type="GO" id="GO:0003700">
    <property type="term" value="F:DNA-binding transcription factor activity"/>
    <property type="evidence" value="ECO:0007669"/>
    <property type="project" value="UniProtKB-UniRule"/>
</dbReference>
<accession>A0A5N6LI88</accession>
<dbReference type="InterPro" id="IPR003851">
    <property type="entry name" value="Znf_Dof"/>
</dbReference>
<name>A0A5N6LI88_9ASTR</name>
<dbReference type="PROSITE" id="PS50884">
    <property type="entry name" value="ZF_DOF_2"/>
    <property type="match status" value="1"/>
</dbReference>
<feature type="compositionally biased region" description="Gly residues" evidence="10">
    <location>
        <begin position="121"/>
        <end position="130"/>
    </location>
</feature>